<name>A0ACB7S154_HYAAI</name>
<dbReference type="EMBL" id="CM023486">
    <property type="protein sequence ID" value="KAH6928696.1"/>
    <property type="molecule type" value="Genomic_DNA"/>
</dbReference>
<sequence>MLSSGESDMQSRDHSLDEMPGTGDGRAELLGISASASPSTTSPHKSVDPSSPPNPDNWSTPGREDLPSAEGITALGRWTAPPCRDKVCG</sequence>
<evidence type="ECO:0000313" key="2">
    <source>
        <dbReference type="Proteomes" id="UP000821845"/>
    </source>
</evidence>
<comment type="caution">
    <text evidence="1">The sequence shown here is derived from an EMBL/GenBank/DDBJ whole genome shotgun (WGS) entry which is preliminary data.</text>
</comment>
<dbReference type="Proteomes" id="UP000821845">
    <property type="component" value="Chromosome 6"/>
</dbReference>
<keyword evidence="2" id="KW-1185">Reference proteome</keyword>
<proteinExistence type="predicted"/>
<organism evidence="1 2">
    <name type="scientific">Hyalomma asiaticum</name>
    <name type="common">Tick</name>
    <dbReference type="NCBI Taxonomy" id="266040"/>
    <lineage>
        <taxon>Eukaryota</taxon>
        <taxon>Metazoa</taxon>
        <taxon>Ecdysozoa</taxon>
        <taxon>Arthropoda</taxon>
        <taxon>Chelicerata</taxon>
        <taxon>Arachnida</taxon>
        <taxon>Acari</taxon>
        <taxon>Parasitiformes</taxon>
        <taxon>Ixodida</taxon>
        <taxon>Ixodoidea</taxon>
        <taxon>Ixodidae</taxon>
        <taxon>Hyalomminae</taxon>
        <taxon>Hyalomma</taxon>
    </lineage>
</organism>
<gene>
    <name evidence="1" type="ORF">HPB50_018747</name>
</gene>
<evidence type="ECO:0000313" key="1">
    <source>
        <dbReference type="EMBL" id="KAH6928696.1"/>
    </source>
</evidence>
<accession>A0ACB7S154</accession>
<reference evidence="1" key="1">
    <citation type="submission" date="2020-05" db="EMBL/GenBank/DDBJ databases">
        <title>Large-scale comparative analyses of tick genomes elucidate their genetic diversity and vector capacities.</title>
        <authorList>
            <person name="Jia N."/>
            <person name="Wang J."/>
            <person name="Shi W."/>
            <person name="Du L."/>
            <person name="Sun Y."/>
            <person name="Zhan W."/>
            <person name="Jiang J."/>
            <person name="Wang Q."/>
            <person name="Zhang B."/>
            <person name="Ji P."/>
            <person name="Sakyi L.B."/>
            <person name="Cui X."/>
            <person name="Yuan T."/>
            <person name="Jiang B."/>
            <person name="Yang W."/>
            <person name="Lam T.T.-Y."/>
            <person name="Chang Q."/>
            <person name="Ding S."/>
            <person name="Wang X."/>
            <person name="Zhu J."/>
            <person name="Ruan X."/>
            <person name="Zhao L."/>
            <person name="Wei J."/>
            <person name="Que T."/>
            <person name="Du C."/>
            <person name="Cheng J."/>
            <person name="Dai P."/>
            <person name="Han X."/>
            <person name="Huang E."/>
            <person name="Gao Y."/>
            <person name="Liu J."/>
            <person name="Shao H."/>
            <person name="Ye R."/>
            <person name="Li L."/>
            <person name="Wei W."/>
            <person name="Wang X."/>
            <person name="Wang C."/>
            <person name="Yang T."/>
            <person name="Huo Q."/>
            <person name="Li W."/>
            <person name="Guo W."/>
            <person name="Chen H."/>
            <person name="Zhou L."/>
            <person name="Ni X."/>
            <person name="Tian J."/>
            <person name="Zhou Y."/>
            <person name="Sheng Y."/>
            <person name="Liu T."/>
            <person name="Pan Y."/>
            <person name="Xia L."/>
            <person name="Li J."/>
            <person name="Zhao F."/>
            <person name="Cao W."/>
        </authorList>
    </citation>
    <scope>NUCLEOTIDE SEQUENCE</scope>
    <source>
        <strain evidence="1">Hyas-2018</strain>
    </source>
</reference>
<protein>
    <submittedName>
        <fullName evidence="1">Uncharacterized protein</fullName>
    </submittedName>
</protein>